<dbReference type="OrthoDB" id="2752592at2759"/>
<evidence type="ECO:0008006" key="4">
    <source>
        <dbReference type="Google" id="ProtNLM"/>
    </source>
</evidence>
<dbReference type="Proteomes" id="UP000230002">
    <property type="component" value="Unassembled WGS sequence"/>
</dbReference>
<protein>
    <recommendedName>
        <fullName evidence="4">F-box domain-containing protein</fullName>
    </recommendedName>
</protein>
<accession>A0A2G8S8S7</accession>
<organism evidence="2 3">
    <name type="scientific">Ganoderma sinense ZZ0214-1</name>
    <dbReference type="NCBI Taxonomy" id="1077348"/>
    <lineage>
        <taxon>Eukaryota</taxon>
        <taxon>Fungi</taxon>
        <taxon>Dikarya</taxon>
        <taxon>Basidiomycota</taxon>
        <taxon>Agaricomycotina</taxon>
        <taxon>Agaricomycetes</taxon>
        <taxon>Polyporales</taxon>
        <taxon>Polyporaceae</taxon>
        <taxon>Ganoderma</taxon>
    </lineage>
</organism>
<gene>
    <name evidence="2" type="ORF">GSI_07715</name>
</gene>
<feature type="region of interest" description="Disordered" evidence="1">
    <location>
        <begin position="1"/>
        <end position="28"/>
    </location>
</feature>
<dbReference type="AlphaFoldDB" id="A0A2G8S8S7"/>
<comment type="caution">
    <text evidence="2">The sequence shown here is derived from an EMBL/GenBank/DDBJ whole genome shotgun (WGS) entry which is preliminary data.</text>
</comment>
<dbReference type="EMBL" id="AYKW01000016">
    <property type="protein sequence ID" value="PIL30137.1"/>
    <property type="molecule type" value="Genomic_DNA"/>
</dbReference>
<feature type="compositionally biased region" description="Polar residues" evidence="1">
    <location>
        <begin position="1"/>
        <end position="15"/>
    </location>
</feature>
<sequence>MPTLWATVSTVSTHTPEPDKTSSGNSSESESWFRRSLYLPQESPVELVVHCSNSYETAEHSSEKMIEFMLTNAPRTRELHAWNASGIRDVPLLLRSFDASALQHCTIWDPVGPRVWPPQPEMRLQPFFSQGGARLRSLSLAGVDALPSNEFPMLTLLSIHAGYPYSNVLWDTSDLVKFLAGCPRLEEVYVYSKEVFGRNFGPPPPHMSPPPPTRIGLPRLRRLAFTYVPDSHWDEEYEDTAPTGIAYLLSHTAIPSTCDMYLAAIHEGGFYSINPGILNSVRRNVPGKDAVTHVFMRLATKVSDIQLVFPEGSLRLQVPTNPKHYVETTTASDLADIFHNIPELFAYTEELRIHYSDHDTHATLLASSTSFLASLPAVKVLSLIHRPSVTDLEWEDALPPLPVHVEGTESESLAVPCPSALALYLAQPFPSLPPRVWPHYDPGSDSESDPESESEHEATSRIPFPALDTLWTTVRSTGELAHLEATLVARRAALGRPVRRLVISVSVCGAEPDGSNDGSDGLNAQLPALNSLGGAPEEVVLMELGASEEPRVVDWMATLPERFGLPSEIHRDWPTLWYEGE</sequence>
<keyword evidence="3" id="KW-1185">Reference proteome</keyword>
<feature type="region of interest" description="Disordered" evidence="1">
    <location>
        <begin position="436"/>
        <end position="461"/>
    </location>
</feature>
<evidence type="ECO:0000313" key="2">
    <source>
        <dbReference type="EMBL" id="PIL30137.1"/>
    </source>
</evidence>
<name>A0A2G8S8S7_9APHY</name>
<reference evidence="2 3" key="1">
    <citation type="journal article" date="2015" name="Sci. Rep.">
        <title>Chromosome-level genome map provides insights into diverse defense mechanisms in the medicinal fungus Ganoderma sinense.</title>
        <authorList>
            <person name="Zhu Y."/>
            <person name="Xu J."/>
            <person name="Sun C."/>
            <person name="Zhou S."/>
            <person name="Xu H."/>
            <person name="Nelson D.R."/>
            <person name="Qian J."/>
            <person name="Song J."/>
            <person name="Luo H."/>
            <person name="Xiang L."/>
            <person name="Li Y."/>
            <person name="Xu Z."/>
            <person name="Ji A."/>
            <person name="Wang L."/>
            <person name="Lu S."/>
            <person name="Hayward A."/>
            <person name="Sun W."/>
            <person name="Li X."/>
            <person name="Schwartz D.C."/>
            <person name="Wang Y."/>
            <person name="Chen S."/>
        </authorList>
    </citation>
    <scope>NUCLEOTIDE SEQUENCE [LARGE SCALE GENOMIC DNA]</scope>
    <source>
        <strain evidence="2 3">ZZ0214-1</strain>
    </source>
</reference>
<evidence type="ECO:0000256" key="1">
    <source>
        <dbReference type="SAM" id="MobiDB-lite"/>
    </source>
</evidence>
<evidence type="ECO:0000313" key="3">
    <source>
        <dbReference type="Proteomes" id="UP000230002"/>
    </source>
</evidence>
<proteinExistence type="predicted"/>